<feature type="transmembrane region" description="Helical" evidence="1">
    <location>
        <begin position="170"/>
        <end position="189"/>
    </location>
</feature>
<feature type="transmembrane region" description="Helical" evidence="1">
    <location>
        <begin position="112"/>
        <end position="133"/>
    </location>
</feature>
<feature type="transmembrane region" description="Helical" evidence="1">
    <location>
        <begin position="145"/>
        <end position="163"/>
    </location>
</feature>
<gene>
    <name evidence="2" type="ORF">F511_28113</name>
</gene>
<keyword evidence="1" id="KW-0472">Membrane</keyword>
<protein>
    <submittedName>
        <fullName evidence="2">Uncharacterized protein</fullName>
    </submittedName>
</protein>
<keyword evidence="3" id="KW-1185">Reference proteome</keyword>
<keyword evidence="1" id="KW-1133">Transmembrane helix</keyword>
<keyword evidence="1" id="KW-0812">Transmembrane</keyword>
<name>A0A2Z7C902_9LAMI</name>
<dbReference type="OrthoDB" id="1723886at2759"/>
<evidence type="ECO:0000256" key="1">
    <source>
        <dbReference type="SAM" id="Phobius"/>
    </source>
</evidence>
<sequence>MRSMYDLTQLTKPHDDARKRLYRLVDIATEEISSLVQNLKVDEETTCSSISVGQTDEICVRNPLTGKEKGVTNTNITRHWDNKSKRGKGKGKADTSTSDYSLATASGFPSSLCVWFSSYVWLILVCSFYQHLVFFTASGSHPTSGLLWLVLCVWFSSCVWFISASGYFRFWLILVCSFYQHLVFFTASGSHPASGLLWLVLFVWFSACVCIIARKFCRETMAAEEAAPMALNYIPEVVLKKRKNNEEWAIRRKLQLQERVKRRKSEKFAIKKPEQFIREFRDKVKILAIIDW</sequence>
<feature type="transmembrane region" description="Helical" evidence="1">
    <location>
        <begin position="195"/>
        <end position="213"/>
    </location>
</feature>
<proteinExistence type="predicted"/>
<evidence type="ECO:0000313" key="2">
    <source>
        <dbReference type="EMBL" id="KZV43212.1"/>
    </source>
</evidence>
<dbReference type="Proteomes" id="UP000250235">
    <property type="component" value="Unassembled WGS sequence"/>
</dbReference>
<dbReference type="EMBL" id="KQ998176">
    <property type="protein sequence ID" value="KZV43212.1"/>
    <property type="molecule type" value="Genomic_DNA"/>
</dbReference>
<dbReference type="AlphaFoldDB" id="A0A2Z7C902"/>
<accession>A0A2Z7C902</accession>
<reference evidence="2 3" key="1">
    <citation type="journal article" date="2015" name="Proc. Natl. Acad. Sci. U.S.A.">
        <title>The resurrection genome of Boea hygrometrica: A blueprint for survival of dehydration.</title>
        <authorList>
            <person name="Xiao L."/>
            <person name="Yang G."/>
            <person name="Zhang L."/>
            <person name="Yang X."/>
            <person name="Zhao S."/>
            <person name="Ji Z."/>
            <person name="Zhou Q."/>
            <person name="Hu M."/>
            <person name="Wang Y."/>
            <person name="Chen M."/>
            <person name="Xu Y."/>
            <person name="Jin H."/>
            <person name="Xiao X."/>
            <person name="Hu G."/>
            <person name="Bao F."/>
            <person name="Hu Y."/>
            <person name="Wan P."/>
            <person name="Li L."/>
            <person name="Deng X."/>
            <person name="Kuang T."/>
            <person name="Xiang C."/>
            <person name="Zhu J.K."/>
            <person name="Oliver M.J."/>
            <person name="He Y."/>
        </authorList>
    </citation>
    <scope>NUCLEOTIDE SEQUENCE [LARGE SCALE GENOMIC DNA]</scope>
    <source>
        <strain evidence="3">cv. XS01</strain>
    </source>
</reference>
<evidence type="ECO:0000313" key="3">
    <source>
        <dbReference type="Proteomes" id="UP000250235"/>
    </source>
</evidence>
<organism evidence="2 3">
    <name type="scientific">Dorcoceras hygrometricum</name>
    <dbReference type="NCBI Taxonomy" id="472368"/>
    <lineage>
        <taxon>Eukaryota</taxon>
        <taxon>Viridiplantae</taxon>
        <taxon>Streptophyta</taxon>
        <taxon>Embryophyta</taxon>
        <taxon>Tracheophyta</taxon>
        <taxon>Spermatophyta</taxon>
        <taxon>Magnoliopsida</taxon>
        <taxon>eudicotyledons</taxon>
        <taxon>Gunneridae</taxon>
        <taxon>Pentapetalae</taxon>
        <taxon>asterids</taxon>
        <taxon>lamiids</taxon>
        <taxon>Lamiales</taxon>
        <taxon>Gesneriaceae</taxon>
        <taxon>Didymocarpoideae</taxon>
        <taxon>Trichosporeae</taxon>
        <taxon>Loxocarpinae</taxon>
        <taxon>Dorcoceras</taxon>
    </lineage>
</organism>